<comment type="subcellular location">
    <subcellularLocation>
        <location evidence="5 7">Cytoplasm</location>
    </subcellularLocation>
</comment>
<dbReference type="NCBIfam" id="NF011100">
    <property type="entry name" value="PRK14527.1"/>
    <property type="match status" value="1"/>
</dbReference>
<comment type="catalytic activity">
    <reaction evidence="5 7">
        <text>AMP + ATP = 2 ADP</text>
        <dbReference type="Rhea" id="RHEA:12973"/>
        <dbReference type="ChEBI" id="CHEBI:30616"/>
        <dbReference type="ChEBI" id="CHEBI:456215"/>
        <dbReference type="ChEBI" id="CHEBI:456216"/>
        <dbReference type="EC" id="2.7.4.3"/>
    </reaction>
</comment>
<keyword evidence="4 5" id="KW-0418">Kinase</keyword>
<evidence type="ECO:0000256" key="1">
    <source>
        <dbReference type="ARBA" id="ARBA00022679"/>
    </source>
</evidence>
<gene>
    <name evidence="5 9" type="primary">adk</name>
    <name evidence="9" type="ORF">BN874_200004</name>
</gene>
<comment type="similarity">
    <text evidence="5 6">Belongs to the adenylate kinase family.</text>
</comment>
<dbReference type="GO" id="GO:0005737">
    <property type="term" value="C:cytoplasm"/>
    <property type="evidence" value="ECO:0007669"/>
    <property type="project" value="UniProtKB-SubCell"/>
</dbReference>
<dbReference type="PRINTS" id="PR00094">
    <property type="entry name" value="ADENYLTKNASE"/>
</dbReference>
<keyword evidence="5" id="KW-0963">Cytoplasm</keyword>
<reference evidence="9 10" key="1">
    <citation type="journal article" date="2014" name="ISME J.">
        <title>Candidatus Competibacter-lineage genomes retrieved from metagenomes reveal functional metabolic diversity.</title>
        <authorList>
            <person name="McIlroy S.J."/>
            <person name="Albertsen M."/>
            <person name="Andresen E.K."/>
            <person name="Saunders A.M."/>
            <person name="Kristiansen R."/>
            <person name="Stokholm-Bjerregaard M."/>
            <person name="Nielsen K.L."/>
            <person name="Nielsen P.H."/>
        </authorList>
    </citation>
    <scope>NUCLEOTIDE SEQUENCE [LARGE SCALE GENOMIC DNA]</scope>
    <source>
        <strain evidence="9 10">Run_B_J11</strain>
    </source>
</reference>
<keyword evidence="2 5" id="KW-0545">Nucleotide biosynthesis</keyword>
<feature type="binding site" evidence="5">
    <location>
        <position position="196"/>
    </location>
    <ligand>
        <name>AMP</name>
        <dbReference type="ChEBI" id="CHEBI:456215"/>
    </ligand>
</feature>
<dbReference type="UniPathway" id="UPA00588">
    <property type="reaction ID" value="UER00649"/>
</dbReference>
<dbReference type="NCBIfam" id="NF001381">
    <property type="entry name" value="PRK00279.1-3"/>
    <property type="match status" value="1"/>
</dbReference>
<dbReference type="PANTHER" id="PTHR23359">
    <property type="entry name" value="NUCLEOTIDE KINASE"/>
    <property type="match status" value="1"/>
</dbReference>
<feature type="binding site" evidence="5">
    <location>
        <position position="224"/>
    </location>
    <ligand>
        <name>ATP</name>
        <dbReference type="ChEBI" id="CHEBI:30616"/>
    </ligand>
</feature>
<dbReference type="GO" id="GO:0044209">
    <property type="term" value="P:AMP salvage"/>
    <property type="evidence" value="ECO:0007669"/>
    <property type="project" value="UniProtKB-UniRule"/>
</dbReference>
<dbReference type="GO" id="GO:0005524">
    <property type="term" value="F:ATP binding"/>
    <property type="evidence" value="ECO:0007669"/>
    <property type="project" value="UniProtKB-UniRule"/>
</dbReference>
<evidence type="ECO:0000256" key="3">
    <source>
        <dbReference type="ARBA" id="ARBA00022741"/>
    </source>
</evidence>
<dbReference type="GO" id="GO:0004017">
    <property type="term" value="F:AMP kinase activity"/>
    <property type="evidence" value="ECO:0007669"/>
    <property type="project" value="UniProtKB-UniRule"/>
</dbReference>
<dbReference type="CDD" id="cd01428">
    <property type="entry name" value="ADK"/>
    <property type="match status" value="1"/>
</dbReference>
<feature type="binding site" evidence="5">
    <location>
        <position position="85"/>
    </location>
    <ligand>
        <name>AMP</name>
        <dbReference type="ChEBI" id="CHEBI:456215"/>
    </ligand>
</feature>
<dbReference type="SUPFAM" id="SSF52540">
    <property type="entry name" value="P-loop containing nucleoside triphosphate hydrolases"/>
    <property type="match status" value="1"/>
</dbReference>
<feature type="binding site" evidence="5">
    <location>
        <begin position="64"/>
        <end position="69"/>
    </location>
    <ligand>
        <name>ATP</name>
        <dbReference type="ChEBI" id="CHEBI:30616"/>
    </ligand>
</feature>
<evidence type="ECO:0000256" key="8">
    <source>
        <dbReference type="SAM" id="MobiDB-lite"/>
    </source>
</evidence>
<comment type="subunit">
    <text evidence="5 7">Monomer.</text>
</comment>
<evidence type="ECO:0000256" key="2">
    <source>
        <dbReference type="ARBA" id="ARBA00022727"/>
    </source>
</evidence>
<protein>
    <recommendedName>
        <fullName evidence="5 7">Adenylate kinase</fullName>
        <shortName evidence="5">AK</shortName>
        <ecNumber evidence="5 7">2.7.4.3</ecNumber>
    </recommendedName>
    <alternativeName>
        <fullName evidence="5">ATP-AMP transphosphorylase</fullName>
    </alternativeName>
    <alternativeName>
        <fullName evidence="5">ATP:AMP phosphotransferase</fullName>
    </alternativeName>
    <alternativeName>
        <fullName evidence="5">Adenylate monophosphate kinase</fullName>
    </alternativeName>
</protein>
<feature type="binding site" evidence="5">
    <location>
        <position position="183"/>
    </location>
    <ligand>
        <name>ATP</name>
        <dbReference type="ChEBI" id="CHEBI:30616"/>
    </ligand>
</feature>
<dbReference type="Pfam" id="PF00406">
    <property type="entry name" value="ADK"/>
    <property type="match status" value="1"/>
</dbReference>
<evidence type="ECO:0000313" key="9">
    <source>
        <dbReference type="EMBL" id="CDH44934.1"/>
    </source>
</evidence>
<feature type="region of interest" description="NMP" evidence="5">
    <location>
        <begin position="84"/>
        <end position="113"/>
    </location>
</feature>
<feature type="binding site" evidence="5">
    <location>
        <position position="185"/>
    </location>
    <ligand>
        <name>AMP</name>
        <dbReference type="ChEBI" id="CHEBI:456215"/>
    </ligand>
</feature>
<name>A0A7U7GBC0_9GAMM</name>
<dbReference type="EC" id="2.7.4.3" evidence="5 7"/>
<dbReference type="PROSITE" id="PS00113">
    <property type="entry name" value="ADENYLATE_KINASE"/>
    <property type="match status" value="1"/>
</dbReference>
<comment type="domain">
    <text evidence="5">Consists of three domains, a large central CORE domain and two small peripheral domains, NMPbind and LID, which undergo movements during catalysis. The LID domain closes over the site of phosphoryl transfer upon ATP binding. Assembling and dissambling the active center during each catalytic cycle provides an effective means to prevent ATP hydrolysis.</text>
</comment>
<comment type="caution">
    <text evidence="5">Lacks conserved residue(s) required for the propagation of feature annotation.</text>
</comment>
<feature type="binding site" evidence="5">
    <location>
        <position position="90"/>
    </location>
    <ligand>
        <name>AMP</name>
        <dbReference type="ChEBI" id="CHEBI:456215"/>
    </ligand>
</feature>
<evidence type="ECO:0000256" key="5">
    <source>
        <dbReference type="HAMAP-Rule" id="MF_00235"/>
    </source>
</evidence>
<keyword evidence="1 5" id="KW-0808">Transferase</keyword>
<proteinExistence type="inferred from homology"/>
<comment type="pathway">
    <text evidence="5">Purine metabolism; AMP biosynthesis via salvage pathway; AMP from ADP: step 1/1.</text>
</comment>
<feature type="compositionally biased region" description="Basic and acidic residues" evidence="8">
    <location>
        <begin position="1"/>
        <end position="10"/>
    </location>
</feature>
<dbReference type="NCBIfam" id="NF011105">
    <property type="entry name" value="PRK14532.1"/>
    <property type="match status" value="1"/>
</dbReference>
<keyword evidence="10" id="KW-1185">Reference proteome</keyword>
<evidence type="ECO:0000256" key="7">
    <source>
        <dbReference type="RuleBase" id="RU003331"/>
    </source>
</evidence>
<feature type="region of interest" description="Disordered" evidence="8">
    <location>
        <begin position="1"/>
        <end position="34"/>
    </location>
</feature>
<sequence length="241" mass="26537">MLDSHSRESRVGILPPGSLPGADPVDEQDRFDPHRISSRTPYCCSCQNYESEVTMRIVLLGAPGSGKGTQTDAIIARYGVTTVATGDLLRAEVAAGTELGLRAKPHMDAGNLVPFDIVLGMIEHGLQTLAKTNPKGFMMDGFPRDLAQAEALDEILDRISQPLDLVLFFEVDYEEIVKRLLGRGRADDNEATIRNRLRVFEEKTAPLIEYYTRKGLLRNIKGTGTVEEIGQRVQAVLDEIA</sequence>
<dbReference type="InterPro" id="IPR027417">
    <property type="entry name" value="P-loop_NTPase"/>
</dbReference>
<feature type="binding site" evidence="5">
    <location>
        <begin position="141"/>
        <end position="144"/>
    </location>
    <ligand>
        <name>AMP</name>
        <dbReference type="ChEBI" id="CHEBI:456215"/>
    </ligand>
</feature>
<dbReference type="EMBL" id="CBTK010000113">
    <property type="protein sequence ID" value="CDH44934.1"/>
    <property type="molecule type" value="Genomic_DNA"/>
</dbReference>
<evidence type="ECO:0000256" key="6">
    <source>
        <dbReference type="RuleBase" id="RU003330"/>
    </source>
</evidence>
<comment type="function">
    <text evidence="5">Catalyzes the reversible transfer of the terminal phosphate group between ATP and AMP. Plays an important role in cellular energy homeostasis and in adenine nucleotide metabolism.</text>
</comment>
<dbReference type="Gene3D" id="3.40.50.300">
    <property type="entry name" value="P-loop containing nucleotide triphosphate hydrolases"/>
    <property type="match status" value="1"/>
</dbReference>
<dbReference type="AlphaFoldDB" id="A0A7U7GBC0"/>
<feature type="binding site" evidence="5">
    <location>
        <position position="148"/>
    </location>
    <ligand>
        <name>AMP</name>
        <dbReference type="ChEBI" id="CHEBI:456215"/>
    </ligand>
</feature>
<evidence type="ECO:0000313" key="10">
    <source>
        <dbReference type="Proteomes" id="UP000019184"/>
    </source>
</evidence>
<keyword evidence="5 7" id="KW-0067">ATP-binding</keyword>
<dbReference type="InterPro" id="IPR033690">
    <property type="entry name" value="Adenylat_kinase_CS"/>
</dbReference>
<dbReference type="NCBIfam" id="NF011104">
    <property type="entry name" value="PRK14531.1"/>
    <property type="match status" value="1"/>
</dbReference>
<keyword evidence="3 5" id="KW-0547">Nucleotide-binding</keyword>
<evidence type="ECO:0000256" key="4">
    <source>
        <dbReference type="ARBA" id="ARBA00022777"/>
    </source>
</evidence>
<accession>A0A7U7GBC0</accession>
<organism evidence="9 10">
    <name type="scientific">Candidatus Contendobacter odensis Run_B_J11</name>
    <dbReference type="NCBI Taxonomy" id="1400861"/>
    <lineage>
        <taxon>Bacteria</taxon>
        <taxon>Pseudomonadati</taxon>
        <taxon>Pseudomonadota</taxon>
        <taxon>Gammaproteobacteria</taxon>
        <taxon>Candidatus Competibacteraceae</taxon>
        <taxon>Candidatus Contendibacter</taxon>
    </lineage>
</organism>
<comment type="caution">
    <text evidence="9">The sequence shown here is derived from an EMBL/GenBank/DDBJ whole genome shotgun (WGS) entry which is preliminary data.</text>
</comment>
<feature type="binding site" evidence="5">
    <location>
        <begin position="111"/>
        <end position="113"/>
    </location>
    <ligand>
        <name>AMP</name>
        <dbReference type="ChEBI" id="CHEBI:456215"/>
    </ligand>
</feature>
<dbReference type="Proteomes" id="UP000019184">
    <property type="component" value="Unassembled WGS sequence"/>
</dbReference>
<dbReference type="HAMAP" id="MF_00235">
    <property type="entry name" value="Adenylate_kinase_Adk"/>
    <property type="match status" value="1"/>
</dbReference>
<dbReference type="InterPro" id="IPR000850">
    <property type="entry name" value="Adenylat/UMP-CMP_kin"/>
</dbReference>